<dbReference type="PANTHER" id="PTHR47396:SF1">
    <property type="entry name" value="ATP-DEPENDENT HELICASE IRC3-RELATED"/>
    <property type="match status" value="1"/>
</dbReference>
<reference evidence="3 4" key="1">
    <citation type="submission" date="2018-12" db="EMBL/GenBank/DDBJ databases">
        <authorList>
            <consortium name="Pathogen Informatics"/>
        </authorList>
    </citation>
    <scope>NUCLEOTIDE SEQUENCE [LARGE SCALE GENOMIC DNA]</scope>
    <source>
        <strain evidence="3 4">NCTC13354</strain>
    </source>
</reference>
<feature type="region of interest" description="Disordered" evidence="1">
    <location>
        <begin position="463"/>
        <end position="485"/>
    </location>
</feature>
<feature type="region of interest" description="Disordered" evidence="1">
    <location>
        <begin position="499"/>
        <end position="521"/>
    </location>
</feature>
<dbReference type="AlphaFoldDB" id="A0A448PCK4"/>
<dbReference type="InterPro" id="IPR027417">
    <property type="entry name" value="P-loop_NTPase"/>
</dbReference>
<dbReference type="SUPFAM" id="SSF52540">
    <property type="entry name" value="P-loop containing nucleoside triphosphate hydrolases"/>
    <property type="match status" value="2"/>
</dbReference>
<dbReference type="InterPro" id="IPR050742">
    <property type="entry name" value="Helicase_Restrict-Modif_Enz"/>
</dbReference>
<name>A0A448PCK4_9ACTO</name>
<dbReference type="Proteomes" id="UP000269542">
    <property type="component" value="Chromosome"/>
</dbReference>
<dbReference type="EMBL" id="LR134476">
    <property type="protein sequence ID" value="VEI12646.1"/>
    <property type="molecule type" value="Genomic_DNA"/>
</dbReference>
<dbReference type="RefSeq" id="WP_126415834.1">
    <property type="nucleotide sequence ID" value="NZ_LR134476.1"/>
</dbReference>
<evidence type="ECO:0000259" key="2">
    <source>
        <dbReference type="Pfam" id="PF04851"/>
    </source>
</evidence>
<accession>A0A448PCK4</accession>
<evidence type="ECO:0000256" key="1">
    <source>
        <dbReference type="SAM" id="MobiDB-lite"/>
    </source>
</evidence>
<gene>
    <name evidence="3" type="ORF">NCTC13354_00335</name>
</gene>
<keyword evidence="3" id="KW-0378">Hydrolase</keyword>
<evidence type="ECO:0000313" key="4">
    <source>
        <dbReference type="Proteomes" id="UP000269542"/>
    </source>
</evidence>
<keyword evidence="4" id="KW-1185">Reference proteome</keyword>
<dbReference type="OrthoDB" id="9804145at2"/>
<dbReference type="KEGG" id="tbw:NCTC13354_00335"/>
<dbReference type="InterPro" id="IPR006935">
    <property type="entry name" value="Helicase/UvrB_N"/>
</dbReference>
<dbReference type="REBASE" id="289418">
    <property type="entry name" value="Tbi13354ORF336P"/>
</dbReference>
<dbReference type="PANTHER" id="PTHR47396">
    <property type="entry name" value="TYPE I RESTRICTION ENZYME ECOKI R PROTEIN"/>
    <property type="match status" value="1"/>
</dbReference>
<dbReference type="GO" id="GO:0003677">
    <property type="term" value="F:DNA binding"/>
    <property type="evidence" value="ECO:0007669"/>
    <property type="project" value="InterPro"/>
</dbReference>
<protein>
    <submittedName>
        <fullName evidence="3">Restriction endonuclease</fullName>
    </submittedName>
</protein>
<dbReference type="CDD" id="cd18785">
    <property type="entry name" value="SF2_C"/>
    <property type="match status" value="1"/>
</dbReference>
<keyword evidence="3" id="KW-0540">Nuclease</keyword>
<dbReference type="GO" id="GO:0005829">
    <property type="term" value="C:cytosol"/>
    <property type="evidence" value="ECO:0007669"/>
    <property type="project" value="TreeGrafter"/>
</dbReference>
<evidence type="ECO:0000313" key="3">
    <source>
        <dbReference type="EMBL" id="VEI12646.1"/>
    </source>
</evidence>
<dbReference type="Gene3D" id="3.40.50.300">
    <property type="entry name" value="P-loop containing nucleotide triphosphate hydrolases"/>
    <property type="match status" value="1"/>
</dbReference>
<sequence>MELKKYQKRVINDLTDYLAHLKDQESLDKAFTAYWESRQIPVGRSGIPGYQNIIDGVPHVCYKVPTGGGKTFLACASVKPIFDALASVRYRAVVWLVPSDAILTQTLAALKDPHHPYRQRLNKDFSGRVEVYSKEELLAGQNFSPAAVAEQLSVMVLSYDSFRANRKDGRKAYQANGNLAPFATAFGTPEQPIVNADETALFQVINQLNPVVIVDESHHATSTLSHEMLENFNPAFILDLTATPKKQSNIISYVDALALKNENMVKLPVIAYNRSSQAEVITDAIDLRQSLEVASIQQQEQGGRYIRPIVLFQAQPKTGEDATSFEKLREKLVGTGIPEEQIAIKTASINELKGVDLLSPECEIRYIITVNALKEGWDCPFAYILASLANKTSQVDVEQILGRVLRQPHATRQRNQLLNMSYVLTSSNDFNTTLEQIIAGLNSAGFSKRDFRATDDETLDLTPETTAPAFQPQVEEPQDGSETADEEFLDFDENEVATGLEQRGSSESSETGPNGKGPGLASMLDRAVQQGADYEHEAAKAAQLGDDFVPSDLEEAVDSTPMIADYREEVSKLKLPQFVIQTPPSALFSTGKDGVDLLRNEALATDFVLRDKDIQLDLTIADEQMYRIDVKNNADVPRAFRMSAIDQKIMREHFSRLSVESQKRNAAEAIYERLKPINSVYDADLRNYINRIADNFEAEDLLTYQEKPSVVSDLIRKKIKALLEEHKIKKFYEYIETRRIDVRCTYKMPMVIQPIRASTLIGGSLYEAEDRMNNDEVEFAGRFSGMPNVRWWHRNIERKGFVLNGPFNHYPDFIVMTNSGTVVVVEAKGEQLKNDDSRRKLKLGRKWEALAGDKFRYYMVFRDGMEPLDGALNRSRFFSILEQL</sequence>
<keyword evidence="3" id="KW-0255">Endonuclease</keyword>
<feature type="compositionally biased region" description="Acidic residues" evidence="1">
    <location>
        <begin position="476"/>
        <end position="485"/>
    </location>
</feature>
<dbReference type="GO" id="GO:0016787">
    <property type="term" value="F:hydrolase activity"/>
    <property type="evidence" value="ECO:0007669"/>
    <property type="project" value="InterPro"/>
</dbReference>
<organism evidence="3 4">
    <name type="scientific">Trueperella bialowiezensis</name>
    <dbReference type="NCBI Taxonomy" id="312285"/>
    <lineage>
        <taxon>Bacteria</taxon>
        <taxon>Bacillati</taxon>
        <taxon>Actinomycetota</taxon>
        <taxon>Actinomycetes</taxon>
        <taxon>Actinomycetales</taxon>
        <taxon>Actinomycetaceae</taxon>
        <taxon>Trueperella</taxon>
    </lineage>
</organism>
<feature type="domain" description="Helicase/UvrB N-terminal" evidence="2">
    <location>
        <begin position="1"/>
        <end position="245"/>
    </location>
</feature>
<dbReference type="GO" id="GO:0005524">
    <property type="term" value="F:ATP binding"/>
    <property type="evidence" value="ECO:0007669"/>
    <property type="project" value="InterPro"/>
</dbReference>
<proteinExistence type="predicted"/>
<dbReference type="GO" id="GO:0004519">
    <property type="term" value="F:endonuclease activity"/>
    <property type="evidence" value="ECO:0007669"/>
    <property type="project" value="UniProtKB-KW"/>
</dbReference>
<dbReference type="Pfam" id="PF04851">
    <property type="entry name" value="ResIII"/>
    <property type="match status" value="1"/>
</dbReference>
<feature type="compositionally biased region" description="Polar residues" evidence="1">
    <location>
        <begin position="503"/>
        <end position="512"/>
    </location>
</feature>